<dbReference type="EMBL" id="JBHUFU010000005">
    <property type="protein sequence ID" value="MFD1830125.1"/>
    <property type="molecule type" value="Genomic_DNA"/>
</dbReference>
<sequence length="93" mass="10651">MHLLAALDEAVAALKAPLNRTDIEQGWSDDLRREIQEEISVSRSVLRRHGSGMARHLRLRLDEWMAREGVRPGRLRDVVLEVQRLTAEARETA</sequence>
<accession>A0ABW4PJL3</accession>
<organism evidence="1 2">
    <name type="scientific">Streptomyces desertarenae</name>
    <dbReference type="NCBI Taxonomy" id="2666184"/>
    <lineage>
        <taxon>Bacteria</taxon>
        <taxon>Bacillati</taxon>
        <taxon>Actinomycetota</taxon>
        <taxon>Actinomycetes</taxon>
        <taxon>Kitasatosporales</taxon>
        <taxon>Streptomycetaceae</taxon>
        <taxon>Streptomyces</taxon>
    </lineage>
</organism>
<dbReference type="RefSeq" id="WP_380899097.1">
    <property type="nucleotide sequence ID" value="NZ_JBHUFU010000005.1"/>
</dbReference>
<protein>
    <submittedName>
        <fullName evidence="1">Uncharacterized protein</fullName>
    </submittedName>
</protein>
<comment type="caution">
    <text evidence="1">The sequence shown here is derived from an EMBL/GenBank/DDBJ whole genome shotgun (WGS) entry which is preliminary data.</text>
</comment>
<evidence type="ECO:0000313" key="1">
    <source>
        <dbReference type="EMBL" id="MFD1830125.1"/>
    </source>
</evidence>
<name>A0ABW4PJL3_9ACTN</name>
<keyword evidence="2" id="KW-1185">Reference proteome</keyword>
<proteinExistence type="predicted"/>
<evidence type="ECO:0000313" key="2">
    <source>
        <dbReference type="Proteomes" id="UP001597365"/>
    </source>
</evidence>
<gene>
    <name evidence="1" type="ORF">ACFSJS_10660</name>
</gene>
<reference evidence="2" key="1">
    <citation type="journal article" date="2019" name="Int. J. Syst. Evol. Microbiol.">
        <title>The Global Catalogue of Microorganisms (GCM) 10K type strain sequencing project: providing services to taxonomists for standard genome sequencing and annotation.</title>
        <authorList>
            <consortium name="The Broad Institute Genomics Platform"/>
            <consortium name="The Broad Institute Genome Sequencing Center for Infectious Disease"/>
            <person name="Wu L."/>
            <person name="Ma J."/>
        </authorList>
    </citation>
    <scope>NUCLEOTIDE SEQUENCE [LARGE SCALE GENOMIC DNA]</scope>
    <source>
        <strain evidence="2">CGMCC 4.7455</strain>
    </source>
</reference>
<dbReference type="Proteomes" id="UP001597365">
    <property type="component" value="Unassembled WGS sequence"/>
</dbReference>